<comment type="similarity">
    <text evidence="1">Belongs to the histone H3 family.</text>
</comment>
<evidence type="ECO:0000256" key="2">
    <source>
        <dbReference type="ARBA" id="ARBA00022990"/>
    </source>
</evidence>
<dbReference type="InterPro" id="IPR007125">
    <property type="entry name" value="H2A/H2B/H3"/>
</dbReference>
<dbReference type="SUPFAM" id="SSF47113">
    <property type="entry name" value="Histone-fold"/>
    <property type="match status" value="1"/>
</dbReference>
<proteinExistence type="inferred from homology"/>
<evidence type="ECO:0000313" key="4">
    <source>
        <dbReference type="EMBL" id="MCD7462003.1"/>
    </source>
</evidence>
<accession>A0ABS8STD6</accession>
<feature type="domain" description="Core Histone H2A/H2B/H3" evidence="3">
    <location>
        <begin position="2"/>
        <end position="42"/>
    </location>
</feature>
<dbReference type="Pfam" id="PF00125">
    <property type="entry name" value="Histone"/>
    <property type="match status" value="1"/>
</dbReference>
<keyword evidence="5" id="KW-1185">Reference proteome</keyword>
<evidence type="ECO:0000313" key="5">
    <source>
        <dbReference type="Proteomes" id="UP000823775"/>
    </source>
</evidence>
<protein>
    <submittedName>
        <fullName evidence="4">Alpha-glucosides permease mph3</fullName>
    </submittedName>
</protein>
<gene>
    <name evidence="4" type="primary">MPH3_3</name>
    <name evidence="4" type="ORF">HAX54_047537</name>
</gene>
<name>A0ABS8STD6_DATST</name>
<organism evidence="4 5">
    <name type="scientific">Datura stramonium</name>
    <name type="common">Jimsonweed</name>
    <name type="synonym">Common thornapple</name>
    <dbReference type="NCBI Taxonomy" id="4076"/>
    <lineage>
        <taxon>Eukaryota</taxon>
        <taxon>Viridiplantae</taxon>
        <taxon>Streptophyta</taxon>
        <taxon>Embryophyta</taxon>
        <taxon>Tracheophyta</taxon>
        <taxon>Spermatophyta</taxon>
        <taxon>Magnoliopsida</taxon>
        <taxon>eudicotyledons</taxon>
        <taxon>Gunneridae</taxon>
        <taxon>Pentapetalae</taxon>
        <taxon>asterids</taxon>
        <taxon>lamiids</taxon>
        <taxon>Solanales</taxon>
        <taxon>Solanaceae</taxon>
        <taxon>Solanoideae</taxon>
        <taxon>Datureae</taxon>
        <taxon>Datura</taxon>
    </lineage>
</organism>
<evidence type="ECO:0000259" key="3">
    <source>
        <dbReference type="Pfam" id="PF00125"/>
    </source>
</evidence>
<comment type="caution">
    <text evidence="4">The sequence shown here is derived from an EMBL/GenBank/DDBJ whole genome shotgun (WGS) entry which is preliminary data.</text>
</comment>
<dbReference type="PRINTS" id="PR00622">
    <property type="entry name" value="HISTONEH3"/>
</dbReference>
<reference evidence="4 5" key="1">
    <citation type="journal article" date="2021" name="BMC Genomics">
        <title>Datura genome reveals duplications of psychoactive alkaloid biosynthetic genes and high mutation rate following tissue culture.</title>
        <authorList>
            <person name="Rajewski A."/>
            <person name="Carter-House D."/>
            <person name="Stajich J."/>
            <person name="Litt A."/>
        </authorList>
    </citation>
    <scope>NUCLEOTIDE SEQUENCE [LARGE SCALE GENOMIC DNA]</scope>
    <source>
        <strain evidence="4">AR-01</strain>
    </source>
</reference>
<sequence length="50" mass="5328">GHAVLSLQQAAVTNFVGLVEDTNLCPIHVKCVTIVPKDINLVGKCRGERA</sequence>
<dbReference type="Proteomes" id="UP000823775">
    <property type="component" value="Unassembled WGS sequence"/>
</dbReference>
<feature type="non-terminal residue" evidence="4">
    <location>
        <position position="1"/>
    </location>
</feature>
<dbReference type="InterPro" id="IPR009072">
    <property type="entry name" value="Histone-fold"/>
</dbReference>
<dbReference type="InterPro" id="IPR000164">
    <property type="entry name" value="Histone_H3/CENP-A"/>
</dbReference>
<keyword evidence="2" id="KW-0007">Acetylation</keyword>
<evidence type="ECO:0000256" key="1">
    <source>
        <dbReference type="ARBA" id="ARBA00010343"/>
    </source>
</evidence>
<dbReference type="PANTHER" id="PTHR11426">
    <property type="entry name" value="HISTONE H3"/>
    <property type="match status" value="1"/>
</dbReference>
<dbReference type="EMBL" id="JACEIK010000769">
    <property type="protein sequence ID" value="MCD7462003.1"/>
    <property type="molecule type" value="Genomic_DNA"/>
</dbReference>
<dbReference type="Gene3D" id="1.10.20.10">
    <property type="entry name" value="Histone, subunit A"/>
    <property type="match status" value="1"/>
</dbReference>